<dbReference type="GO" id="GO:0008168">
    <property type="term" value="F:methyltransferase activity"/>
    <property type="evidence" value="ECO:0007669"/>
    <property type="project" value="UniProtKB-KW"/>
</dbReference>
<protein>
    <submittedName>
        <fullName evidence="3">Class I SAM-dependent methyltransferase</fullName>
        <ecNumber evidence="3">2.1.-.-</ecNumber>
    </submittedName>
</protein>
<dbReference type="EMBL" id="JAXCLX010000002">
    <property type="protein sequence ID" value="MDY0872677.1"/>
    <property type="molecule type" value="Genomic_DNA"/>
</dbReference>
<dbReference type="PANTHER" id="PTHR44068">
    <property type="entry name" value="ZGC:194242"/>
    <property type="match status" value="1"/>
</dbReference>
<dbReference type="Gene3D" id="3.40.50.150">
    <property type="entry name" value="Vaccinia Virus protein VP39"/>
    <property type="match status" value="1"/>
</dbReference>
<dbReference type="InterPro" id="IPR050447">
    <property type="entry name" value="Erg6_SMT_methyltransf"/>
</dbReference>
<evidence type="ECO:0000313" key="4">
    <source>
        <dbReference type="Proteomes" id="UP001271769"/>
    </source>
</evidence>
<dbReference type="CDD" id="cd02440">
    <property type="entry name" value="AdoMet_MTases"/>
    <property type="match status" value="1"/>
</dbReference>
<dbReference type="Proteomes" id="UP001271769">
    <property type="component" value="Unassembled WGS sequence"/>
</dbReference>
<dbReference type="GO" id="GO:0032259">
    <property type="term" value="P:methylation"/>
    <property type="evidence" value="ECO:0007669"/>
    <property type="project" value="UniProtKB-KW"/>
</dbReference>
<dbReference type="InterPro" id="IPR013216">
    <property type="entry name" value="Methyltransf_11"/>
</dbReference>
<dbReference type="Pfam" id="PF08241">
    <property type="entry name" value="Methyltransf_11"/>
    <property type="match status" value="1"/>
</dbReference>
<feature type="domain" description="Methyltransferase type 11" evidence="2">
    <location>
        <begin position="69"/>
        <end position="166"/>
    </location>
</feature>
<dbReference type="EC" id="2.1.-.-" evidence="3"/>
<evidence type="ECO:0000259" key="2">
    <source>
        <dbReference type="Pfam" id="PF08241"/>
    </source>
</evidence>
<gene>
    <name evidence="3" type="ORF">SMD31_12110</name>
</gene>
<accession>A0ABU5E080</accession>
<dbReference type="InterPro" id="IPR029063">
    <property type="entry name" value="SAM-dependent_MTases_sf"/>
</dbReference>
<evidence type="ECO:0000313" key="3">
    <source>
        <dbReference type="EMBL" id="MDY0872677.1"/>
    </source>
</evidence>
<keyword evidence="3" id="KW-0489">Methyltransferase</keyword>
<evidence type="ECO:0000256" key="1">
    <source>
        <dbReference type="ARBA" id="ARBA00022679"/>
    </source>
</evidence>
<dbReference type="RefSeq" id="WP_320501151.1">
    <property type="nucleotide sequence ID" value="NZ_JAXCLX010000002.1"/>
</dbReference>
<name>A0ABU5E080_9PROT</name>
<dbReference type="PANTHER" id="PTHR44068:SF11">
    <property type="entry name" value="GERANYL DIPHOSPHATE 2-C-METHYLTRANSFERASE"/>
    <property type="match status" value="1"/>
</dbReference>
<keyword evidence="1 3" id="KW-0808">Transferase</keyword>
<comment type="caution">
    <text evidence="3">The sequence shown here is derived from an EMBL/GenBank/DDBJ whole genome shotgun (WGS) entry which is preliminary data.</text>
</comment>
<organism evidence="3 4">
    <name type="scientific">Dongia rigui</name>
    <dbReference type="NCBI Taxonomy" id="940149"/>
    <lineage>
        <taxon>Bacteria</taxon>
        <taxon>Pseudomonadati</taxon>
        <taxon>Pseudomonadota</taxon>
        <taxon>Alphaproteobacteria</taxon>
        <taxon>Rhodospirillales</taxon>
        <taxon>Dongiaceae</taxon>
        <taxon>Dongia</taxon>
    </lineage>
</organism>
<sequence length="279" mass="29991">MTIEQQVARHYGSKDLEANILAALAAAGKDMAHLSIDDLAGLDEFHLGWREQTARLASDLGLSAGQHVLDIGCGIGGPARYFAARHQCRVTGLDLTPEFVAAARMLTERCDLAGKASFEVGSALAMPFAAGGFDAACLIHVGMNIADKPALFAEVRRILRPGGRFAVYDVMAMGDADLTYPMPWSALPATSFVAKPAAYRQWLENAGFVLEVEHNRRDSVLEQVKIMRARAAAEGPPPLGLHVIMGPQAKIRLQNVMAALEQGHIAPVEMILRAAEIGR</sequence>
<keyword evidence="4" id="KW-1185">Reference proteome</keyword>
<proteinExistence type="predicted"/>
<dbReference type="SUPFAM" id="SSF53335">
    <property type="entry name" value="S-adenosyl-L-methionine-dependent methyltransferases"/>
    <property type="match status" value="1"/>
</dbReference>
<reference evidence="3 4" key="1">
    <citation type="journal article" date="2013" name="Antonie Van Leeuwenhoek">
        <title>Dongia rigui sp. nov., isolated from freshwater of a large wetland in Korea.</title>
        <authorList>
            <person name="Baik K.S."/>
            <person name="Hwang Y.M."/>
            <person name="Choi J.S."/>
            <person name="Kwon J."/>
            <person name="Seong C.N."/>
        </authorList>
    </citation>
    <scope>NUCLEOTIDE SEQUENCE [LARGE SCALE GENOMIC DNA]</scope>
    <source>
        <strain evidence="3 4">04SU4-P</strain>
    </source>
</reference>